<dbReference type="AlphaFoldDB" id="A0A5J5B5P0"/>
<dbReference type="Proteomes" id="UP000325577">
    <property type="component" value="Linkage Group LG16"/>
</dbReference>
<sequence length="180" mass="19876">MIGTLCKSFGCKIASMLQQTAAWLEVNSSGSSSPISGTPERSRAVAETSPARHMGKGLTRLDPNIKLKGETTEMKSDSIIATLNEVKEFLADLVAQQDYMMAQHAYFNEQLAQLSQIVQSLTQQHCPILSSPNTHLNILLTYPTLNTQFPIDISAYPLSITFPPNKDILKQLYHRPKPCA</sequence>
<reference evidence="2 3" key="1">
    <citation type="submission" date="2019-09" db="EMBL/GenBank/DDBJ databases">
        <title>A chromosome-level genome assembly of the Chinese tupelo Nyssa sinensis.</title>
        <authorList>
            <person name="Yang X."/>
            <person name="Kang M."/>
            <person name="Yang Y."/>
            <person name="Xiong H."/>
            <person name="Wang M."/>
            <person name="Zhang Z."/>
            <person name="Wang Z."/>
            <person name="Wu H."/>
            <person name="Ma T."/>
            <person name="Liu J."/>
            <person name="Xi Z."/>
        </authorList>
    </citation>
    <scope>NUCLEOTIDE SEQUENCE [LARGE SCALE GENOMIC DNA]</scope>
    <source>
        <strain evidence="2">J267</strain>
        <tissue evidence="2">Leaf</tissue>
    </source>
</reference>
<dbReference type="EMBL" id="CM018039">
    <property type="protein sequence ID" value="KAA8537107.1"/>
    <property type="molecule type" value="Genomic_DNA"/>
</dbReference>
<feature type="region of interest" description="Disordered" evidence="1">
    <location>
        <begin position="28"/>
        <end position="58"/>
    </location>
</feature>
<evidence type="ECO:0000313" key="2">
    <source>
        <dbReference type="EMBL" id="KAA8537107.1"/>
    </source>
</evidence>
<keyword evidence="3" id="KW-1185">Reference proteome</keyword>
<gene>
    <name evidence="2" type="ORF">F0562_029585</name>
</gene>
<organism evidence="2 3">
    <name type="scientific">Nyssa sinensis</name>
    <dbReference type="NCBI Taxonomy" id="561372"/>
    <lineage>
        <taxon>Eukaryota</taxon>
        <taxon>Viridiplantae</taxon>
        <taxon>Streptophyta</taxon>
        <taxon>Embryophyta</taxon>
        <taxon>Tracheophyta</taxon>
        <taxon>Spermatophyta</taxon>
        <taxon>Magnoliopsida</taxon>
        <taxon>eudicotyledons</taxon>
        <taxon>Gunneridae</taxon>
        <taxon>Pentapetalae</taxon>
        <taxon>asterids</taxon>
        <taxon>Cornales</taxon>
        <taxon>Nyssaceae</taxon>
        <taxon>Nyssa</taxon>
    </lineage>
</organism>
<protein>
    <submittedName>
        <fullName evidence="2">Uncharacterized protein</fullName>
    </submittedName>
</protein>
<evidence type="ECO:0000313" key="3">
    <source>
        <dbReference type="Proteomes" id="UP000325577"/>
    </source>
</evidence>
<evidence type="ECO:0000256" key="1">
    <source>
        <dbReference type="SAM" id="MobiDB-lite"/>
    </source>
</evidence>
<name>A0A5J5B5P0_9ASTE</name>
<feature type="compositionally biased region" description="Low complexity" evidence="1">
    <location>
        <begin position="28"/>
        <end position="37"/>
    </location>
</feature>
<proteinExistence type="predicted"/>
<accession>A0A5J5B5P0</accession>